<dbReference type="GO" id="GO:0006397">
    <property type="term" value="P:mRNA processing"/>
    <property type="evidence" value="ECO:0007669"/>
    <property type="project" value="InterPro"/>
</dbReference>
<feature type="region of interest" description="Disordered" evidence="5">
    <location>
        <begin position="1285"/>
        <end position="1362"/>
    </location>
</feature>
<feature type="domain" description="THO complex subunit 2 N-terminal" evidence="8">
    <location>
        <begin position="617"/>
        <end position="772"/>
    </location>
</feature>
<protein>
    <recommendedName>
        <fullName evidence="3">THO complex subunit 2</fullName>
    </recommendedName>
</protein>
<dbReference type="InterPro" id="IPR040007">
    <property type="entry name" value="Tho2"/>
</dbReference>
<dbReference type="GO" id="GO:0000445">
    <property type="term" value="C:THO complex part of transcription export complex"/>
    <property type="evidence" value="ECO:0007669"/>
    <property type="project" value="TreeGrafter"/>
</dbReference>
<proteinExistence type="inferred from homology"/>
<accession>A0A8I2Z676</accession>
<evidence type="ECO:0000259" key="7">
    <source>
        <dbReference type="Pfam" id="PF11732"/>
    </source>
</evidence>
<feature type="compositionally biased region" description="Polar residues" evidence="5">
    <location>
        <begin position="59"/>
        <end position="83"/>
    </location>
</feature>
<dbReference type="Proteomes" id="UP000689129">
    <property type="component" value="Unassembled WGS sequence"/>
</dbReference>
<evidence type="ECO:0000259" key="8">
    <source>
        <dbReference type="Pfam" id="PF16134"/>
    </source>
</evidence>
<reference evidence="9" key="1">
    <citation type="journal article" date="2021" name="Mol. Plant Pathol.">
        <title>A 20-kb lineage-specific genomic region tames virulence in pathogenic amphidiploid Verticillium longisporum.</title>
        <authorList>
            <person name="Harting R."/>
            <person name="Starke J."/>
            <person name="Kusch H."/>
            <person name="Poggeler S."/>
            <person name="Maurus I."/>
            <person name="Schluter R."/>
            <person name="Landesfeind M."/>
            <person name="Bulla I."/>
            <person name="Nowrousian M."/>
            <person name="de Jonge R."/>
            <person name="Stahlhut G."/>
            <person name="Hoff K.J."/>
            <person name="Asshauer K.P."/>
            <person name="Thurmer A."/>
            <person name="Stanke M."/>
            <person name="Daniel R."/>
            <person name="Morgenstern B."/>
            <person name="Thomma B.P.H.J."/>
            <person name="Kronstad J.W."/>
            <person name="Braus-Stromeyer S.A."/>
            <person name="Braus G.H."/>
        </authorList>
    </citation>
    <scope>NUCLEOTIDE SEQUENCE</scope>
    <source>
        <strain evidence="9">Vl32</strain>
    </source>
</reference>
<feature type="region of interest" description="Disordered" evidence="5">
    <location>
        <begin position="545"/>
        <end position="587"/>
    </location>
</feature>
<evidence type="ECO:0000313" key="10">
    <source>
        <dbReference type="Proteomes" id="UP000689129"/>
    </source>
</evidence>
<dbReference type="PANTHER" id="PTHR21597">
    <property type="entry name" value="THO2 PROTEIN"/>
    <property type="match status" value="1"/>
</dbReference>
<comment type="subcellular location">
    <subcellularLocation>
        <location evidence="1">Nucleus</location>
    </subcellularLocation>
</comment>
<dbReference type="Pfam" id="PF16134">
    <property type="entry name" value="THOC2_N"/>
    <property type="match status" value="2"/>
</dbReference>
<evidence type="ECO:0000256" key="5">
    <source>
        <dbReference type="SAM" id="MobiDB-lite"/>
    </source>
</evidence>
<sequence>MAPAKRKRPDQSFDGNRPSPHRPADTAMGQRGRDGHDGGGRGGRGGGRNGRRNDRRDSTQNQTGQGAPYNHQQHASSPTTSRHQTPRAPAAAPPPAPPVEQPPSAAPAPAATLPAPISSNYPYEILTDDKIASWDSGSRQALIEHGVQSRQDVDITELSSLFQEFVQSVAEYRLNPTDAGACVKEILGPETKEVIKDSYSFEPHTLLLDTITIIMDNQPDLFIPEFRDFLIATAISPTLIRQVLDAPLLQKLGLIREVFGKMAIRHSTNMLYRQANYNLLREESEGYSKLVTELFSCVDDYDTPTTREAEAAFEKIKGLIGTFDLDVGRVLDVALDVHATSLVKASKFFVKLLRVSSWWPRSNTPFDAIIQGGLPDWALPLPSELDESAIAEVRRQRDIGFWERAREKQIQAFFELGGRRASEQDLERAAADNAGAATEGEAVRSWITATRTLPPQGNRVAAQLLGFKLRFYASDFREGQALPANLLYLAALLIKIGFISLIDLYAHLFPYDDDMESFRDKRIKQLEEKERESRGEASKNALLTAGALSDDTLPPPVRSRDTATRPKAASKPDQAEGVDKKEEDEPHEQKGALVISLLTIGAIPEALFLIGRWPCDQHYRFYWDEWSDNVPVCQTVDDVFTLSSSLLNITGVNIGKSEQLLVMLASIGQKSLAEDQSKHNLDRWQDLLRRILVPALSTSKGAPATANLVWTLLKQYPIATRYSIYADWFEGAPNRGSEVRRAAMVKAFADTKSRAQGVMKRISKDNAVEMGRALAKLTHSSPGVVFKVALELMMSYGNLSDVFAECVRFFTDLTKDVMIWSLLSALGSNQRSRTQASYILSISPWLLELSKLTGKLFKRYRELDATPILRYVHDQLLHGNSTDLIILSELVDAMGGIVNTADIGYDEVIAMSGMALLQRRTLISLQDPGRLLVNIAQFRQSATFRLSDDGAHVKYLSSLMDNSHQILVHISQLMAEFGLDASFAFAIGRETPDAEGDVSMGDDATATESAPDTTKPETPAPEAPGEAHVTAATSFDALNPIVESLRSTTPESAWKKISVEFFAIFWALQLGDLGELKDTMDTFIKESTQQSERVAKAKVLITKRMDTWFMGEPLKSNGVSDAILEQCLLPRIILSKIDSEYSFALINADYEKEAIGKSKRSGGYLGFATAFDEEGHPTSHLDHAEFQDVLYGWHKNINLALKACLSGTEWTHIRNAISFLTEAHEDFPAVTFMGTQLQSQLKTIVAREKNLRGDLWLTAQRVLGNMAKMEKTWIAPQAFRTNLSTQSAAQANEDEQASSSGGSLRATAPEFRPSAQNEDGEVQDGKASFPQRSTSTRRDAKVFPADQVFHSDPLALSQNTSR</sequence>
<comment type="caution">
    <text evidence="9">The sequence shown here is derived from an EMBL/GenBank/DDBJ whole genome shotgun (WGS) entry which is preliminary data.</text>
</comment>
<dbReference type="GO" id="GO:0006406">
    <property type="term" value="P:mRNA export from nucleus"/>
    <property type="evidence" value="ECO:0007669"/>
    <property type="project" value="InterPro"/>
</dbReference>
<gene>
    <name evidence="9" type="ORF">HYQ45_015527</name>
</gene>
<dbReference type="InterPro" id="IPR021418">
    <property type="entry name" value="THO_THOC2_C"/>
</dbReference>
<evidence type="ECO:0000256" key="1">
    <source>
        <dbReference type="ARBA" id="ARBA00004123"/>
    </source>
</evidence>
<dbReference type="GO" id="GO:0003729">
    <property type="term" value="F:mRNA binding"/>
    <property type="evidence" value="ECO:0007669"/>
    <property type="project" value="TreeGrafter"/>
</dbReference>
<dbReference type="InterPro" id="IPR032302">
    <property type="entry name" value="THOC2_N"/>
</dbReference>
<feature type="region of interest" description="Disordered" evidence="5">
    <location>
        <begin position="1"/>
        <end position="113"/>
    </location>
</feature>
<feature type="domain" description="THO complex subunitTHOC2 C-terminal" evidence="6">
    <location>
        <begin position="1075"/>
        <end position="1147"/>
    </location>
</feature>
<evidence type="ECO:0000256" key="4">
    <source>
        <dbReference type="ARBA" id="ARBA00023242"/>
    </source>
</evidence>
<dbReference type="PANTHER" id="PTHR21597:SF0">
    <property type="entry name" value="THO COMPLEX SUBUNIT 2"/>
    <property type="match status" value="1"/>
</dbReference>
<feature type="region of interest" description="Disordered" evidence="5">
    <location>
        <begin position="994"/>
        <end position="1026"/>
    </location>
</feature>
<feature type="domain" description="THO complex subunitTHOC2 N-terminal" evidence="7">
    <location>
        <begin position="774"/>
        <end position="850"/>
    </location>
</feature>
<feature type="domain" description="THO complex subunitTHOC2 C-terminal" evidence="6">
    <location>
        <begin position="1148"/>
        <end position="1265"/>
    </location>
</feature>
<feature type="domain" description="THO complex subunit 2 N-terminal" evidence="8">
    <location>
        <begin position="126"/>
        <end position="614"/>
    </location>
</feature>
<organism evidence="9 10">
    <name type="scientific">Verticillium longisporum</name>
    <name type="common">Verticillium dahliae var. longisporum</name>
    <dbReference type="NCBI Taxonomy" id="100787"/>
    <lineage>
        <taxon>Eukaryota</taxon>
        <taxon>Fungi</taxon>
        <taxon>Dikarya</taxon>
        <taxon>Ascomycota</taxon>
        <taxon>Pezizomycotina</taxon>
        <taxon>Sordariomycetes</taxon>
        <taxon>Hypocreomycetidae</taxon>
        <taxon>Glomerellales</taxon>
        <taxon>Plectosphaerellaceae</taxon>
        <taxon>Verticillium</taxon>
    </lineage>
</organism>
<evidence type="ECO:0000313" key="9">
    <source>
        <dbReference type="EMBL" id="KAG7118170.1"/>
    </source>
</evidence>
<dbReference type="Pfam" id="PF11262">
    <property type="entry name" value="Tho2"/>
    <property type="match status" value="2"/>
</dbReference>
<evidence type="ECO:0000256" key="2">
    <source>
        <dbReference type="ARBA" id="ARBA00007857"/>
    </source>
</evidence>
<dbReference type="InterPro" id="IPR021726">
    <property type="entry name" value="THO_THOC2_N"/>
</dbReference>
<dbReference type="Pfam" id="PF11732">
    <property type="entry name" value="Thoc2"/>
    <property type="match status" value="1"/>
</dbReference>
<dbReference type="EMBL" id="JAEMWZ010000428">
    <property type="protein sequence ID" value="KAG7118170.1"/>
    <property type="molecule type" value="Genomic_DNA"/>
</dbReference>
<comment type="similarity">
    <text evidence="2">Belongs to the THOC2 family.</text>
</comment>
<keyword evidence="4" id="KW-0539">Nucleus</keyword>
<name>A0A8I2Z676_VERLO</name>
<dbReference type="OrthoDB" id="29024at2759"/>
<feature type="compositionally biased region" description="Pro residues" evidence="5">
    <location>
        <begin position="91"/>
        <end position="106"/>
    </location>
</feature>
<evidence type="ECO:0000259" key="6">
    <source>
        <dbReference type="Pfam" id="PF11262"/>
    </source>
</evidence>
<evidence type="ECO:0000256" key="3">
    <source>
        <dbReference type="ARBA" id="ARBA00019596"/>
    </source>
</evidence>
<feature type="compositionally biased region" description="Basic and acidic residues" evidence="5">
    <location>
        <begin position="573"/>
        <end position="587"/>
    </location>
</feature>